<comment type="caution">
    <text evidence="2">The sequence shown here is derived from an EMBL/GenBank/DDBJ whole genome shotgun (WGS) entry which is preliminary data.</text>
</comment>
<protein>
    <submittedName>
        <fullName evidence="2">Uncharacterized protein</fullName>
    </submittedName>
</protein>
<organism evidence="2 3">
    <name type="scientific">Microbacterium foliorum</name>
    <dbReference type="NCBI Taxonomy" id="104336"/>
    <lineage>
        <taxon>Bacteria</taxon>
        <taxon>Bacillati</taxon>
        <taxon>Actinomycetota</taxon>
        <taxon>Actinomycetes</taxon>
        <taxon>Micrococcales</taxon>
        <taxon>Microbacteriaceae</taxon>
        <taxon>Microbacterium</taxon>
    </lineage>
</organism>
<evidence type="ECO:0000256" key="1">
    <source>
        <dbReference type="SAM" id="Phobius"/>
    </source>
</evidence>
<keyword evidence="1" id="KW-1133">Transmembrane helix</keyword>
<dbReference type="Proteomes" id="UP000033572">
    <property type="component" value="Unassembled WGS sequence"/>
</dbReference>
<gene>
    <name evidence="2" type="ORF">RN50_00792</name>
</gene>
<name>A0A0F0KTJ3_9MICO</name>
<dbReference type="EMBL" id="JYIU01000033">
    <property type="protein sequence ID" value="KJL24212.1"/>
    <property type="molecule type" value="Genomic_DNA"/>
</dbReference>
<feature type="transmembrane region" description="Helical" evidence="1">
    <location>
        <begin position="49"/>
        <end position="71"/>
    </location>
</feature>
<reference evidence="2 3" key="1">
    <citation type="submission" date="2015-02" db="EMBL/GenBank/DDBJ databases">
        <title>Draft genome sequences of ten Microbacterium spp. with emphasis on heavy metal contaminated environments.</title>
        <authorList>
            <person name="Corretto E."/>
        </authorList>
    </citation>
    <scope>NUCLEOTIDE SEQUENCE [LARGE SCALE GENOMIC DNA]</scope>
    <source>
        <strain evidence="2 3">DSM 12966</strain>
    </source>
</reference>
<sequence>MTDTAPETAADRRIRATVTRRFVRDPFVIGVGLLVAAIAWTLAGGDLDFFPFLLMLLGGFGIAFSFVNATMEMRPARVGVIVHVVVAAALAATVLVMIEFDGAELLADLPEPARAIALVLQIAAGPATGWILLGLLSRVTDLFRRRDTEKRPAPVAPVWQQEDTADGSGVDFPAVPLRMRTLTMAIVVIVVVVGLAGTALLIALDGAGMLFGPRIAVIVVGAGLALPVYLVLLAVTRRRTLVCAVAFGDDELRIRAGASTYRILFRDLQALVWRTRSDYARIEVQGTTAEGAAVDLSLIAGLAKAPAGRISELPALPRRVFRRLELAGMAVHRTRRDEVVTFRRGV</sequence>
<dbReference type="AlphaFoldDB" id="A0A0F0KTJ3"/>
<feature type="transmembrane region" description="Helical" evidence="1">
    <location>
        <begin position="182"/>
        <end position="203"/>
    </location>
</feature>
<dbReference type="RefSeq" id="WP_045253210.1">
    <property type="nucleotide sequence ID" value="NZ_CP031425.1"/>
</dbReference>
<feature type="transmembrane region" description="Helical" evidence="1">
    <location>
        <begin position="118"/>
        <end position="136"/>
    </location>
</feature>
<feature type="transmembrane region" description="Helical" evidence="1">
    <location>
        <begin position="78"/>
        <end position="98"/>
    </location>
</feature>
<dbReference type="KEGG" id="mfol:DXT68_11925"/>
<dbReference type="GeneID" id="94445103"/>
<accession>A0A0F0KTJ3</accession>
<keyword evidence="1" id="KW-0472">Membrane</keyword>
<proteinExistence type="predicted"/>
<keyword evidence="1" id="KW-0812">Transmembrane</keyword>
<keyword evidence="3" id="KW-1185">Reference proteome</keyword>
<dbReference type="PATRIC" id="fig|104336.4.peg.815"/>
<feature type="transmembrane region" description="Helical" evidence="1">
    <location>
        <begin position="22"/>
        <end position="43"/>
    </location>
</feature>
<evidence type="ECO:0000313" key="2">
    <source>
        <dbReference type="EMBL" id="KJL24212.1"/>
    </source>
</evidence>
<evidence type="ECO:0000313" key="3">
    <source>
        <dbReference type="Proteomes" id="UP000033572"/>
    </source>
</evidence>
<feature type="transmembrane region" description="Helical" evidence="1">
    <location>
        <begin position="215"/>
        <end position="235"/>
    </location>
</feature>